<dbReference type="GeneTree" id="ENSGT00390000011644"/>
<sequence>KVLETFLSKNIKMVVTFYYDYGDFFFSFLNILGGNHLKDILTSVVSRRKAYRLRDGHFKYAFGSNVTPQPYLKNSVVAYNNLIESPPAFSAPCAGQNPASHPPPDDAEQQAALLLACAGDTLPASLPPVNMYDLFEALQVHREVIPTHTVYALNIERIIMKLWHPNHEELQQDKVHRERLAAKEGLLLC</sequence>
<reference evidence="1" key="1">
    <citation type="submission" date="2025-08" db="UniProtKB">
        <authorList>
            <consortium name="Ensembl"/>
        </authorList>
    </citation>
    <scope>IDENTIFICATION</scope>
</reference>
<dbReference type="AlphaFoldDB" id="A0A2K6FW31"/>
<accession>A0A2K6FW31</accession>
<proteinExistence type="predicted"/>
<dbReference type="Ensembl" id="ENSPCOT00000028828.1">
    <property type="protein sequence ID" value="ENSPCOP00000018187.1"/>
    <property type="gene ID" value="ENSPCOG00000020977.1"/>
</dbReference>
<reference evidence="1" key="2">
    <citation type="submission" date="2025-09" db="UniProtKB">
        <authorList>
            <consortium name="Ensembl"/>
        </authorList>
    </citation>
    <scope>IDENTIFICATION</scope>
</reference>
<keyword evidence="2" id="KW-1185">Reference proteome</keyword>
<evidence type="ECO:0000313" key="1">
    <source>
        <dbReference type="Ensembl" id="ENSPCOP00000018187.1"/>
    </source>
</evidence>
<protein>
    <recommendedName>
        <fullName evidence="3">Transcriptional adapter 1</fullName>
    </recommendedName>
</protein>
<organism evidence="1 2">
    <name type="scientific">Propithecus coquereli</name>
    <name type="common">Coquerel's sifaka</name>
    <name type="synonym">Propithecus verreauxi coquereli</name>
    <dbReference type="NCBI Taxonomy" id="379532"/>
    <lineage>
        <taxon>Eukaryota</taxon>
        <taxon>Metazoa</taxon>
        <taxon>Chordata</taxon>
        <taxon>Craniata</taxon>
        <taxon>Vertebrata</taxon>
        <taxon>Euteleostomi</taxon>
        <taxon>Mammalia</taxon>
        <taxon>Eutheria</taxon>
        <taxon>Euarchontoglires</taxon>
        <taxon>Primates</taxon>
        <taxon>Strepsirrhini</taxon>
        <taxon>Lemuriformes</taxon>
        <taxon>Indriidae</taxon>
        <taxon>Propithecus</taxon>
    </lineage>
</organism>
<evidence type="ECO:0000313" key="2">
    <source>
        <dbReference type="Proteomes" id="UP000233160"/>
    </source>
</evidence>
<dbReference type="STRING" id="379532.ENSPCOP00000018187"/>
<evidence type="ECO:0008006" key="3">
    <source>
        <dbReference type="Google" id="ProtNLM"/>
    </source>
</evidence>
<dbReference type="Proteomes" id="UP000233160">
    <property type="component" value="Unassembled WGS sequence"/>
</dbReference>
<name>A0A2K6FW31_PROCO</name>
<dbReference type="OMA" id="HSATECP"/>